<dbReference type="InterPro" id="IPR037094">
    <property type="entry name" value="Glyco_hydro_38_cen_sf"/>
</dbReference>
<evidence type="ECO:0000256" key="3">
    <source>
        <dbReference type="ARBA" id="ARBA00009792"/>
    </source>
</evidence>
<dbReference type="InterPro" id="IPR041566">
    <property type="entry name" value="AManII_C"/>
</dbReference>
<dbReference type="Gene3D" id="2.60.40.1360">
    <property type="match status" value="1"/>
</dbReference>
<feature type="domain" description="Glycoside hydrolase family 38 central" evidence="20">
    <location>
        <begin position="504"/>
        <end position="581"/>
    </location>
</feature>
<dbReference type="SUPFAM" id="SSF74650">
    <property type="entry name" value="Galactose mutarotase-like"/>
    <property type="match status" value="1"/>
</dbReference>
<dbReference type="KEGG" id="mde:101898268"/>
<dbReference type="RefSeq" id="XP_058985602.1">
    <property type="nucleotide sequence ID" value="XM_059129619.1"/>
</dbReference>
<dbReference type="SUPFAM" id="SSF88713">
    <property type="entry name" value="Glycoside hydrolase/deacetylase"/>
    <property type="match status" value="1"/>
</dbReference>
<evidence type="ECO:0000256" key="5">
    <source>
        <dbReference type="ARBA" id="ARBA00022692"/>
    </source>
</evidence>
<dbReference type="Gene3D" id="3.20.110.10">
    <property type="entry name" value="Glycoside hydrolase 38, N terminal domain"/>
    <property type="match status" value="1"/>
</dbReference>
<dbReference type="VEuPathDB" id="VectorBase:MDOMA2_010868"/>
<dbReference type="GO" id="GO:0006013">
    <property type="term" value="P:mannose metabolic process"/>
    <property type="evidence" value="ECO:0007669"/>
    <property type="project" value="InterPro"/>
</dbReference>
<dbReference type="InterPro" id="IPR027291">
    <property type="entry name" value="Glyco_hydro_38_N_sf"/>
</dbReference>
<evidence type="ECO:0000256" key="1">
    <source>
        <dbReference type="ARBA" id="ARBA00004323"/>
    </source>
</evidence>
<keyword evidence="5 19" id="KW-0812">Transmembrane</keyword>
<comment type="pathway">
    <text evidence="2">Protein modification; protein glycosylation.</text>
</comment>
<sequence>MIRVRRRFAIMLCGISVAIFLTVYFMINYAAPQEDKKPNFMALEAQHEYNKQVLQKPDMGIEYGPKNRNAGQDDTSRQSENNINKLGESGGKKSETFAKESENVIKEKNNLEENLVARDETCEFDPQQVPQPDIQMLDMYGKMSFEDIDGGVWKQGWNIKYDPMQYNDHHKLKVFVVPHSHNDPGWIKTFDDYYDHETKHILSNALRHLRENPDMKFIWAEISYFSRFYEDLGENNKMEVKKLVQNGQLEFVSGGWVMPDEANAHWHNMLLQLTEGQHWLKKFLNVTPISSWAIDPFGHSPSMPYILKKSGFENALIQRTHYSVKKELALKRNLEFYWRQLWDDSGETELFTHMMPFYSYDIPHSCGPDPKICCQFDFKRVPGFGLSCPWRVPPKNIVDHNVAERAELLVDQWKKKAELYRTNVLLFPLGDDFRYSQSTEWEVQRMNYENLFTHINSERKYFVEAKFGTLQEYFDAVHEEQRQKQRSFPTLSGDFFTYADRSDNYWSGYFTSRPYHKRMDRVLTHYIRSAEMLSAWHKWDDGVKFDDMLQDARRQLSLFQHHDGITGTAKTHVVEDYAQRMLNAVKICKFIMQQSVYKLLTKKSIYNADTNFNYFHMDDSRWPGPDDSRTTIILGEELPQKHLVLHNSLPQWREEIIDFHVASPFVSVADSNNNPVEIQISPVWTWHKDTFSNTITPQASTTKYRLIFKAKVPPLGLSTYVVKAETPESINKNYISFASNLILTTNPITTQLGDYPKEVQFGEHREVSLKVGSGPTVAFSSDGMMKSIQIKEFESHTPVRVQFFKYGTRMNGDRSGAYLFLPNGPASPIVNAHTPVVLVTKGPLESSVSAGLTFGTHHTILREGEPPEIRNNIDIVGMDDTEVVMRVQTRLRSGDTFYTDLNGLQIIKRQRFTKIPLQANYYPVPSAIFIEDESLRLTVVSAQPLGGSSLAQGEVEIMQDRRLTHDDERGVGQGVLDNRPVLHIFRILLERIDGCEKLADNHPAGALTLASYRNSKSLLNPFDKFIFAENDWLGVLPEFGTTHAALGDDIEIVAMRNLNLNNTVPAVARDRKPRTTLNTGIVLHRTSIMQCSGLESKNTGELNLHHALQMANVSTVYKTTLTFLKRLSTHQYDEEFSLCPMDTLAFILQRPS</sequence>
<keyword evidence="9" id="KW-0735">Signal-anchor</keyword>
<evidence type="ECO:0000256" key="16">
    <source>
        <dbReference type="ARBA" id="ARBA00093232"/>
    </source>
</evidence>
<evidence type="ECO:0000256" key="9">
    <source>
        <dbReference type="ARBA" id="ARBA00022968"/>
    </source>
</evidence>
<comment type="cofactor">
    <cofactor evidence="17">
        <name>Zn(2+)</name>
        <dbReference type="ChEBI" id="CHEBI:29105"/>
    </cofactor>
    <text evidence="17">Binds 1 zinc ion per subunit.</text>
</comment>
<dbReference type="EnsemblMetazoa" id="MDOA008530-RA">
    <property type="protein sequence ID" value="MDOA008530-PA"/>
    <property type="gene ID" value="MDOA008530"/>
</dbReference>
<dbReference type="InterPro" id="IPR011682">
    <property type="entry name" value="Glyco_hydro_38_C"/>
</dbReference>
<evidence type="ECO:0000256" key="14">
    <source>
        <dbReference type="ARBA" id="ARBA00023295"/>
    </source>
</evidence>
<dbReference type="PANTHER" id="PTHR11607:SF3">
    <property type="entry name" value="LYSOSOMAL ALPHA-MANNOSIDASE"/>
    <property type="match status" value="1"/>
</dbReference>
<dbReference type="STRING" id="7370.A0A1I8MUB4"/>
<keyword evidence="6 17" id="KW-0479">Metal-binding</keyword>
<dbReference type="Gene3D" id="2.60.40.1180">
    <property type="entry name" value="Golgi alpha-mannosidase II"/>
    <property type="match status" value="1"/>
</dbReference>
<dbReference type="GO" id="GO:0046872">
    <property type="term" value="F:metal ion binding"/>
    <property type="evidence" value="ECO:0007669"/>
    <property type="project" value="UniProtKB-KW"/>
</dbReference>
<dbReference type="OrthoDB" id="10261055at2759"/>
<feature type="transmembrane region" description="Helical" evidence="19">
    <location>
        <begin position="7"/>
        <end position="27"/>
    </location>
</feature>
<dbReference type="VEuPathDB" id="VectorBase:MDOA008530"/>
<feature type="region of interest" description="Disordered" evidence="18">
    <location>
        <begin position="60"/>
        <end position="97"/>
    </location>
</feature>
<evidence type="ECO:0000256" key="13">
    <source>
        <dbReference type="ARBA" id="ARBA00023157"/>
    </source>
</evidence>
<dbReference type="GO" id="GO:0000139">
    <property type="term" value="C:Golgi membrane"/>
    <property type="evidence" value="ECO:0007669"/>
    <property type="project" value="UniProtKB-SubCell"/>
</dbReference>
<evidence type="ECO:0000256" key="11">
    <source>
        <dbReference type="ARBA" id="ARBA00023034"/>
    </source>
</evidence>
<evidence type="ECO:0000256" key="18">
    <source>
        <dbReference type="SAM" id="MobiDB-lite"/>
    </source>
</evidence>
<comment type="subunit">
    <text evidence="4">Homodimer; disulfide-linked.</text>
</comment>
<evidence type="ECO:0000256" key="8">
    <source>
        <dbReference type="ARBA" id="ARBA00022833"/>
    </source>
</evidence>
<dbReference type="Gene3D" id="1.20.1270.50">
    <property type="entry name" value="Glycoside hydrolase family 38, central domain"/>
    <property type="match status" value="1"/>
</dbReference>
<dbReference type="InterPro" id="IPR013780">
    <property type="entry name" value="Glyco_hydro_b"/>
</dbReference>
<evidence type="ECO:0000256" key="12">
    <source>
        <dbReference type="ARBA" id="ARBA00023136"/>
    </source>
</evidence>
<dbReference type="FunFam" id="2.70.98.30:FF:000002">
    <property type="entry name" value="Alpha-mannosidase"/>
    <property type="match status" value="1"/>
</dbReference>
<accession>A0A1I8MUB4</accession>
<dbReference type="InterPro" id="IPR050843">
    <property type="entry name" value="Glycosyl_Hydrlase_38"/>
</dbReference>
<comment type="catalytic activity">
    <reaction evidence="16">
        <text>N(4)-{beta-D-GlcNAc-(1-&gt;2)-alpha-D-Man-(1-&gt;3)-[alpha-D-Man-(1-&gt;3)-[alpha-D-Man-(1-&gt;6)]-alpha-D-Man-(1-&gt;6)]-beta-D-Man-(1-&gt;4)-beta-D-GlcNAc-(1-&gt;4)-beta-D-GlcNAc}-L-asparaginyl-[protein] + 2 H2O = 2 alpha-D-mannopyranose + an N(4)-{beta-D-GlcNAc-(1-&gt;2)-alpha-D-Man-(1-&gt;3)-[alpha-D-Man-(1-&gt;6)]-beta-D-Man-(1-&gt;4)-beta-D-GlcNAc-(1-&gt;4)-beta-D-GlcNAc}-L-asparaginyl-[protein]</text>
        <dbReference type="Rhea" id="RHEA:56052"/>
        <dbReference type="Rhea" id="RHEA-COMP:14368"/>
        <dbReference type="Rhea" id="RHEA-COMP:14369"/>
        <dbReference type="ChEBI" id="CHEBI:15377"/>
        <dbReference type="ChEBI" id="CHEBI:28729"/>
        <dbReference type="ChEBI" id="CHEBI:60615"/>
        <dbReference type="ChEBI" id="CHEBI:60625"/>
        <dbReference type="EC" id="3.2.1.114"/>
    </reaction>
</comment>
<dbReference type="InterPro" id="IPR048534">
    <property type="entry name" value="Man2a1-like_dom"/>
</dbReference>
<dbReference type="FunFam" id="2.60.40.1180:FF:000019">
    <property type="entry name" value="Alpha-mannosidase 2"/>
    <property type="match status" value="1"/>
</dbReference>
<keyword evidence="14 17" id="KW-0326">Glycosidase</keyword>
<dbReference type="eggNOG" id="KOG1958">
    <property type="taxonomic scope" value="Eukaryota"/>
</dbReference>
<reference evidence="21" key="1">
    <citation type="submission" date="2020-05" db="UniProtKB">
        <authorList>
            <consortium name="EnsemblMetazoa"/>
        </authorList>
    </citation>
    <scope>IDENTIFICATION</scope>
    <source>
        <strain evidence="21">Aabys</strain>
    </source>
</reference>
<dbReference type="SMART" id="SM00872">
    <property type="entry name" value="Alpha-mann_mid"/>
    <property type="match status" value="1"/>
</dbReference>
<feature type="compositionally biased region" description="Polar residues" evidence="18">
    <location>
        <begin position="69"/>
        <end position="84"/>
    </location>
</feature>
<evidence type="ECO:0000313" key="21">
    <source>
        <dbReference type="EnsemblMetazoa" id="MDOA008530-PA"/>
    </source>
</evidence>
<dbReference type="Pfam" id="PF09261">
    <property type="entry name" value="Alpha-mann_mid"/>
    <property type="match status" value="1"/>
</dbReference>
<comment type="similarity">
    <text evidence="3 17">Belongs to the glycosyl hydrolase 38 family.</text>
</comment>
<keyword evidence="7 17" id="KW-0378">Hydrolase</keyword>
<evidence type="ECO:0000256" key="19">
    <source>
        <dbReference type="SAM" id="Phobius"/>
    </source>
</evidence>
<dbReference type="FunFam" id="3.20.110.10:FF:000003">
    <property type="entry name" value="Alpha-mannosidase"/>
    <property type="match status" value="1"/>
</dbReference>
<dbReference type="PANTHER" id="PTHR11607">
    <property type="entry name" value="ALPHA-MANNOSIDASE"/>
    <property type="match status" value="1"/>
</dbReference>
<dbReference type="SUPFAM" id="SSF88688">
    <property type="entry name" value="Families 57/38 glycoside transferase middle domain"/>
    <property type="match status" value="1"/>
</dbReference>
<dbReference type="InterPro" id="IPR011330">
    <property type="entry name" value="Glyco_hydro/deAcase_b/a-brl"/>
</dbReference>
<dbReference type="GO" id="GO:0004572">
    <property type="term" value="F:mannosyl-oligosaccharide 1,3-1,6-alpha-mannosidase activity"/>
    <property type="evidence" value="ECO:0007669"/>
    <property type="project" value="UniProtKB-EC"/>
</dbReference>
<dbReference type="InterPro" id="IPR000602">
    <property type="entry name" value="Glyco_hydro_38_N"/>
</dbReference>
<name>A0A1I8MUB4_MUSDO</name>
<dbReference type="InterPro" id="IPR011013">
    <property type="entry name" value="Gal_mutarotase_sf_dom"/>
</dbReference>
<evidence type="ECO:0000256" key="7">
    <source>
        <dbReference type="ARBA" id="ARBA00022801"/>
    </source>
</evidence>
<dbReference type="Proteomes" id="UP001652621">
    <property type="component" value="Unplaced"/>
</dbReference>
<dbReference type="RefSeq" id="XP_005185684.2">
    <property type="nucleotide sequence ID" value="XM_005185627.4"/>
</dbReference>
<dbReference type="InterPro" id="IPR028995">
    <property type="entry name" value="Glyco_hydro_57/38_cen_sf"/>
</dbReference>
<dbReference type="Gene3D" id="2.70.98.30">
    <property type="entry name" value="Golgi alpha-mannosidase II, domain 4"/>
    <property type="match status" value="1"/>
</dbReference>
<protein>
    <recommendedName>
        <fullName evidence="17">Alpha-mannosidase</fullName>
        <ecNumber evidence="17">3.2.1.-</ecNumber>
    </recommendedName>
</protein>
<keyword evidence="22" id="KW-1185">Reference proteome</keyword>
<gene>
    <name evidence="21" type="primary">101898268</name>
    <name evidence="23" type="synonym">LOC131805876</name>
</gene>
<comment type="function">
    <text evidence="15">Catalyzes the first committed step in the biosynthesis of complex N-glycans. It controls conversion of high mannose to complex N-glycans; the final hydrolytic step in the N-glycan maturation pathway.</text>
</comment>
<evidence type="ECO:0000256" key="10">
    <source>
        <dbReference type="ARBA" id="ARBA00022989"/>
    </source>
</evidence>
<evidence type="ECO:0000256" key="4">
    <source>
        <dbReference type="ARBA" id="ARBA00011748"/>
    </source>
</evidence>
<reference evidence="23" key="2">
    <citation type="submission" date="2025-05" db="UniProtKB">
        <authorList>
            <consortium name="RefSeq"/>
        </authorList>
    </citation>
    <scope>IDENTIFICATION</scope>
    <source>
        <strain evidence="23">Aabys</strain>
        <tissue evidence="23">Whole body</tissue>
    </source>
</reference>
<keyword evidence="12 19" id="KW-0472">Membrane</keyword>
<evidence type="ECO:0000256" key="17">
    <source>
        <dbReference type="RuleBase" id="RU361199"/>
    </source>
</evidence>
<evidence type="ECO:0000259" key="20">
    <source>
        <dbReference type="SMART" id="SM00872"/>
    </source>
</evidence>
<dbReference type="Pfam" id="PF07748">
    <property type="entry name" value="Glyco_hydro_38C"/>
    <property type="match status" value="1"/>
</dbReference>
<evidence type="ECO:0000256" key="6">
    <source>
        <dbReference type="ARBA" id="ARBA00022723"/>
    </source>
</evidence>
<evidence type="ECO:0000256" key="15">
    <source>
        <dbReference type="ARBA" id="ARBA00059516"/>
    </source>
</evidence>
<dbReference type="EC" id="3.2.1.-" evidence="17"/>
<evidence type="ECO:0000256" key="2">
    <source>
        <dbReference type="ARBA" id="ARBA00004922"/>
    </source>
</evidence>
<dbReference type="CDD" id="cd10809">
    <property type="entry name" value="GH38N_AMII_GMII_SfManIII_like"/>
    <property type="match status" value="1"/>
</dbReference>
<evidence type="ECO:0000313" key="22">
    <source>
        <dbReference type="Proteomes" id="UP001652621"/>
    </source>
</evidence>
<keyword evidence="8 17" id="KW-0862">Zinc</keyword>
<organism evidence="21">
    <name type="scientific">Musca domestica</name>
    <name type="common">House fly</name>
    <dbReference type="NCBI Taxonomy" id="7370"/>
    <lineage>
        <taxon>Eukaryota</taxon>
        <taxon>Metazoa</taxon>
        <taxon>Ecdysozoa</taxon>
        <taxon>Arthropoda</taxon>
        <taxon>Hexapoda</taxon>
        <taxon>Insecta</taxon>
        <taxon>Pterygota</taxon>
        <taxon>Neoptera</taxon>
        <taxon>Endopterygota</taxon>
        <taxon>Diptera</taxon>
        <taxon>Brachycera</taxon>
        <taxon>Muscomorpha</taxon>
        <taxon>Muscoidea</taxon>
        <taxon>Muscidae</taxon>
        <taxon>Musca</taxon>
    </lineage>
</organism>
<dbReference type="Pfam" id="PF21260">
    <property type="entry name" value="Laman-like_dom"/>
    <property type="match status" value="1"/>
</dbReference>
<evidence type="ECO:0000313" key="23">
    <source>
        <dbReference type="RefSeq" id="XP_058985602.1"/>
    </source>
</evidence>
<dbReference type="AlphaFoldDB" id="A0A1I8MUB4"/>
<dbReference type="Pfam" id="PF18230">
    <property type="entry name" value="Glyc_hyd_38C_2"/>
    <property type="match status" value="1"/>
</dbReference>
<dbReference type="FunFam" id="1.20.1270.50:FF:000001">
    <property type="entry name" value="Alpha-mannosidase"/>
    <property type="match status" value="1"/>
</dbReference>
<keyword evidence="10 19" id="KW-1133">Transmembrane helix</keyword>
<dbReference type="GO" id="GO:0006491">
    <property type="term" value="P:N-glycan processing"/>
    <property type="evidence" value="ECO:0007669"/>
    <property type="project" value="TreeGrafter"/>
</dbReference>
<proteinExistence type="inferred from homology"/>
<dbReference type="Pfam" id="PF01074">
    <property type="entry name" value="Glyco_hydro_38N"/>
    <property type="match status" value="1"/>
</dbReference>
<comment type="subcellular location">
    <subcellularLocation>
        <location evidence="1">Golgi apparatus membrane</location>
        <topology evidence="1">Single-pass type II membrane protein</topology>
    </subcellularLocation>
</comment>
<keyword evidence="13" id="KW-1015">Disulfide bond</keyword>
<dbReference type="GO" id="GO:0030246">
    <property type="term" value="F:carbohydrate binding"/>
    <property type="evidence" value="ECO:0007669"/>
    <property type="project" value="InterPro"/>
</dbReference>
<keyword evidence="11" id="KW-0333">Golgi apparatus</keyword>
<dbReference type="InterPro" id="IPR015341">
    <property type="entry name" value="Glyco_hydro_38_cen"/>
</dbReference>